<proteinExistence type="predicted"/>
<dbReference type="InterPro" id="IPR036397">
    <property type="entry name" value="RNaseH_sf"/>
</dbReference>
<evidence type="ECO:0000313" key="4">
    <source>
        <dbReference type="EMBL" id="KAL0373339.1"/>
    </source>
</evidence>
<dbReference type="GO" id="GO:0046872">
    <property type="term" value="F:metal ion binding"/>
    <property type="evidence" value="ECO:0007669"/>
    <property type="project" value="UniProtKB-KW"/>
</dbReference>
<dbReference type="PANTHER" id="PTHR42648:SF27">
    <property type="entry name" value="RNA-DIRECTED DNA POLYMERASE"/>
    <property type="match status" value="1"/>
</dbReference>
<name>A0AAW2R0I1_SESRA</name>
<dbReference type="GO" id="GO:0003676">
    <property type="term" value="F:nucleic acid binding"/>
    <property type="evidence" value="ECO:0007669"/>
    <property type="project" value="InterPro"/>
</dbReference>
<comment type="caution">
    <text evidence="4">The sequence shown here is derived from an EMBL/GenBank/DDBJ whole genome shotgun (WGS) entry which is preliminary data.</text>
</comment>
<organism evidence="4">
    <name type="scientific">Sesamum radiatum</name>
    <name type="common">Black benniseed</name>
    <dbReference type="NCBI Taxonomy" id="300843"/>
    <lineage>
        <taxon>Eukaryota</taxon>
        <taxon>Viridiplantae</taxon>
        <taxon>Streptophyta</taxon>
        <taxon>Embryophyta</taxon>
        <taxon>Tracheophyta</taxon>
        <taxon>Spermatophyta</taxon>
        <taxon>Magnoliopsida</taxon>
        <taxon>eudicotyledons</taxon>
        <taxon>Gunneridae</taxon>
        <taxon>Pentapetalae</taxon>
        <taxon>asterids</taxon>
        <taxon>lamiids</taxon>
        <taxon>Lamiales</taxon>
        <taxon>Pedaliaceae</taxon>
        <taxon>Sesamum</taxon>
    </lineage>
</organism>
<feature type="domain" description="Reverse transcriptase Ty1/copia-type" evidence="3">
    <location>
        <begin position="387"/>
        <end position="434"/>
    </location>
</feature>
<accession>A0AAW2R0I1</accession>
<dbReference type="Pfam" id="PF07727">
    <property type="entry name" value="RVT_2"/>
    <property type="match status" value="1"/>
</dbReference>
<sequence length="445" mass="50523">MYVLDNPLPTVLPKGSSLEECVTFEQWLEDNCKVRSIILASMTNEIQKQYDRLDDVPSIMLRMKEVYAVIVCTKSGVKMQSFIEKLEDLKTGLDNDTYIDVILQSLPPSYDPFIINYNMNGLEKTIHELVNMLVQYEATTHKSALAVLVLDIGCGAHIYNNLQVLERSRRLSKDEMILRLGDGKAIAAKVVGSLSLVISDHIRIELKDCYYVSRKITKKPFVIQSAIANGLLDLVHTNVCGPLNTPARGGYSSFITFTDDHSRYGYVYLMKYKSEAFRRFKEYRLEVENQIGYKIKTFCRAEDEVLLEESSEAPQHDNATSFEPLVPTDGVPVLCRSTRESRPPERYGFVGCQLDNDPRTYGEAMLDIDSDKWLEATKFKMDSMGSNQVWTLVDPPKGVRPVGCKRVYKHKLGADGEVTTFKARIVAKGYTQQPPRSILRKPIRM</sequence>
<reference evidence="4" key="2">
    <citation type="journal article" date="2024" name="Plant">
        <title>Genomic evolution and insights into agronomic trait innovations of Sesamum species.</title>
        <authorList>
            <person name="Miao H."/>
            <person name="Wang L."/>
            <person name="Qu L."/>
            <person name="Liu H."/>
            <person name="Sun Y."/>
            <person name="Le M."/>
            <person name="Wang Q."/>
            <person name="Wei S."/>
            <person name="Zheng Y."/>
            <person name="Lin W."/>
            <person name="Duan Y."/>
            <person name="Cao H."/>
            <person name="Xiong S."/>
            <person name="Wang X."/>
            <person name="Wei L."/>
            <person name="Li C."/>
            <person name="Ma Q."/>
            <person name="Ju M."/>
            <person name="Zhao R."/>
            <person name="Li G."/>
            <person name="Mu C."/>
            <person name="Tian Q."/>
            <person name="Mei H."/>
            <person name="Zhang T."/>
            <person name="Gao T."/>
            <person name="Zhang H."/>
        </authorList>
    </citation>
    <scope>NUCLEOTIDE SEQUENCE</scope>
    <source>
        <strain evidence="4">G02</strain>
    </source>
</reference>
<dbReference type="SUPFAM" id="SSF53098">
    <property type="entry name" value="Ribonuclease H-like"/>
    <property type="match status" value="1"/>
</dbReference>
<dbReference type="PANTHER" id="PTHR42648">
    <property type="entry name" value="TRANSPOSASE, PUTATIVE-RELATED"/>
    <property type="match status" value="1"/>
</dbReference>
<keyword evidence="1" id="KW-0479">Metal-binding</keyword>
<keyword evidence="2" id="KW-0378">Hydrolase</keyword>
<dbReference type="InterPro" id="IPR039537">
    <property type="entry name" value="Retrotran_Ty1/copia-like"/>
</dbReference>
<dbReference type="AlphaFoldDB" id="A0AAW2R0I1"/>
<gene>
    <name evidence="4" type="ORF">Sradi_3249600</name>
</gene>
<dbReference type="InterPro" id="IPR013103">
    <property type="entry name" value="RVT_2"/>
</dbReference>
<evidence type="ECO:0000256" key="2">
    <source>
        <dbReference type="ARBA" id="ARBA00022801"/>
    </source>
</evidence>
<dbReference type="EMBL" id="JACGWJ010000014">
    <property type="protein sequence ID" value="KAL0373339.1"/>
    <property type="molecule type" value="Genomic_DNA"/>
</dbReference>
<protein>
    <recommendedName>
        <fullName evidence="3">Reverse transcriptase Ty1/copia-type domain-containing protein</fullName>
    </recommendedName>
</protein>
<dbReference type="InterPro" id="IPR012337">
    <property type="entry name" value="RNaseH-like_sf"/>
</dbReference>
<reference evidence="4" key="1">
    <citation type="submission" date="2020-06" db="EMBL/GenBank/DDBJ databases">
        <authorList>
            <person name="Li T."/>
            <person name="Hu X."/>
            <person name="Zhang T."/>
            <person name="Song X."/>
            <person name="Zhang H."/>
            <person name="Dai N."/>
            <person name="Sheng W."/>
            <person name="Hou X."/>
            <person name="Wei L."/>
        </authorList>
    </citation>
    <scope>NUCLEOTIDE SEQUENCE</scope>
    <source>
        <strain evidence="4">G02</strain>
        <tissue evidence="4">Leaf</tissue>
    </source>
</reference>
<evidence type="ECO:0000259" key="3">
    <source>
        <dbReference type="Pfam" id="PF07727"/>
    </source>
</evidence>
<dbReference type="Gene3D" id="3.30.420.10">
    <property type="entry name" value="Ribonuclease H-like superfamily/Ribonuclease H"/>
    <property type="match status" value="1"/>
</dbReference>
<dbReference type="GO" id="GO:0016787">
    <property type="term" value="F:hydrolase activity"/>
    <property type="evidence" value="ECO:0007669"/>
    <property type="project" value="UniProtKB-KW"/>
</dbReference>
<evidence type="ECO:0000256" key="1">
    <source>
        <dbReference type="ARBA" id="ARBA00022723"/>
    </source>
</evidence>